<reference evidence="2" key="1">
    <citation type="journal article" date="2016" name="Nat. Commun.">
        <title>The Gonium pectorale genome demonstrates co-option of cell cycle regulation during the evolution of multicellularity.</title>
        <authorList>
            <person name="Hanschen E.R."/>
            <person name="Marriage T.N."/>
            <person name="Ferris P.J."/>
            <person name="Hamaji T."/>
            <person name="Toyoda A."/>
            <person name="Fujiyama A."/>
            <person name="Neme R."/>
            <person name="Noguchi H."/>
            <person name="Minakuchi Y."/>
            <person name="Suzuki M."/>
            <person name="Kawai-Toyooka H."/>
            <person name="Smith D.R."/>
            <person name="Sparks H."/>
            <person name="Anderson J."/>
            <person name="Bakaric R."/>
            <person name="Luria V."/>
            <person name="Karger A."/>
            <person name="Kirschner M.W."/>
            <person name="Durand P.M."/>
            <person name="Michod R.E."/>
            <person name="Nozaki H."/>
            <person name="Olson B.J."/>
        </authorList>
    </citation>
    <scope>NUCLEOTIDE SEQUENCE [LARGE SCALE GENOMIC DNA]</scope>
    <source>
        <strain evidence="2">NIES-2863</strain>
    </source>
</reference>
<accession>A0A150FUI8</accession>
<evidence type="ECO:0000313" key="2">
    <source>
        <dbReference type="Proteomes" id="UP000075714"/>
    </source>
</evidence>
<dbReference type="OrthoDB" id="561559at2759"/>
<evidence type="ECO:0000313" key="1">
    <source>
        <dbReference type="EMBL" id="KXZ41256.1"/>
    </source>
</evidence>
<dbReference type="AlphaFoldDB" id="A0A150FUI8"/>
<keyword evidence="2" id="KW-1185">Reference proteome</keyword>
<protein>
    <submittedName>
        <fullName evidence="1">Uncharacterized protein</fullName>
    </submittedName>
</protein>
<name>A0A150FUI8_GONPE</name>
<comment type="caution">
    <text evidence="1">The sequence shown here is derived from an EMBL/GenBank/DDBJ whole genome shotgun (WGS) entry which is preliminary data.</text>
</comment>
<dbReference type="Proteomes" id="UP000075714">
    <property type="component" value="Unassembled WGS sequence"/>
</dbReference>
<gene>
    <name evidence="1" type="ORF">GPECTOR_600g676</name>
</gene>
<organism evidence="1 2">
    <name type="scientific">Gonium pectorale</name>
    <name type="common">Green alga</name>
    <dbReference type="NCBI Taxonomy" id="33097"/>
    <lineage>
        <taxon>Eukaryota</taxon>
        <taxon>Viridiplantae</taxon>
        <taxon>Chlorophyta</taxon>
        <taxon>core chlorophytes</taxon>
        <taxon>Chlorophyceae</taxon>
        <taxon>CS clade</taxon>
        <taxon>Chlamydomonadales</taxon>
        <taxon>Volvocaceae</taxon>
        <taxon>Gonium</taxon>
    </lineage>
</organism>
<sequence length="90" mass="9613">MLPKSAKQAYTKCCEALVRDAAQKGKLPSDLVGGLDAARRHMATASPPTVTAVSAQVQPDVSGLMQHLARLEGGQQQLYNQQQQLQAQLA</sequence>
<proteinExistence type="predicted"/>
<dbReference type="EMBL" id="LSYV01000597">
    <property type="protein sequence ID" value="KXZ41256.1"/>
    <property type="molecule type" value="Genomic_DNA"/>
</dbReference>